<accession>A0AAD9GEC3</accession>
<feature type="compositionally biased region" description="Basic and acidic residues" evidence="1">
    <location>
        <begin position="534"/>
        <end position="543"/>
    </location>
</feature>
<feature type="compositionally biased region" description="Polar residues" evidence="1">
    <location>
        <begin position="520"/>
        <end position="533"/>
    </location>
</feature>
<sequence>MLAALLAQLAESNPRECALLRELDSLDIGLDELLISQNNSTSFDPAVGSHKLRLHIFNSYTKQVDHGNEHMYLYETPSGFTLHLRGYEVDEDGHTVHPSEPGLLCRYFRQIMLCTPDRTVLWDRDGIRDFHKCAKRRTTGWSPLSTSLLMGDIPPGLQERDVNDQSSQDTEEYNGDPDGFQTSEHHTQDMHYNSDVSAPCIPEDMNTGDPDATLHDSTRRRGQKRKRSDTSDPTLSCLADRDYGVDPGMDGRGGDPGPFNGYDELQVSQMCSNECQVVIYLFPAEHSTICTISDYLKEFLSFVNGGKPITDSSQQLSFHRVVSMIISYAYDQSLIYQREDGTYCFMDEALAEVLGKTEGSCIEIHDLPNVVLPHILPPKPIKIIYDVVLNGEASASDRFVDIQLDTMVRLDGKVMMTDYDIQIEGLMNEIRNGIHVRSAYSMYARDPMRFVEYMLNDYSVDKMKPLTPAAMYRSQNVLNSWIPRAIDKYMSWYERPVYQVLYGSLNNFSKDSKNEKLQGVVNSPEDNVEQADNPNDKSGRDGQRCNYKSNHAIIESYSKDGSTSKSESAVPVDSVTRDGVDSSESYVRNNISADMVIHLKGDAPIDHREGDCFNDYGRDLRFGGSTYFNNGNGNFIMGDTHPSLLHNPTIIANPVNGGAALANDANSSSSGLNAVYNVDYAEHSNGLHKHENTCMMAESVMINGCKKYEMPNGLKSGSPVNDITSGVTHTSAFQNKMSKSNGTNGPIFCGDMSFHDSFSGETHFNLQDHYVAEGSQTMGDEYPAFGSRGNSFPHVETKGPIENGVFPNYHTQFSDTVSVPQFVDAEGNDGLRIHPSKLEGSIQPVFDISKGQLPRAPRNGNIQSFTMSSAPSRAKQAQLGVRS</sequence>
<name>A0AAD9GEC3_BABDI</name>
<dbReference type="Proteomes" id="UP001195914">
    <property type="component" value="Unassembled WGS sequence"/>
</dbReference>
<dbReference type="AlphaFoldDB" id="A0AAD9GEC3"/>
<feature type="region of interest" description="Disordered" evidence="1">
    <location>
        <begin position="144"/>
        <end position="253"/>
    </location>
</feature>
<dbReference type="SUPFAM" id="SSF47592">
    <property type="entry name" value="SWIB/MDM2 domain"/>
    <property type="match status" value="1"/>
</dbReference>
<gene>
    <name evidence="2" type="ORF">X943_003536</name>
</gene>
<evidence type="ECO:0000313" key="3">
    <source>
        <dbReference type="Proteomes" id="UP001195914"/>
    </source>
</evidence>
<keyword evidence="3" id="KW-1185">Reference proteome</keyword>
<evidence type="ECO:0000313" key="2">
    <source>
        <dbReference type="EMBL" id="KAK1936899.1"/>
    </source>
</evidence>
<comment type="caution">
    <text evidence="2">The sequence shown here is derived from an EMBL/GenBank/DDBJ whole genome shotgun (WGS) entry which is preliminary data.</text>
</comment>
<feature type="region of interest" description="Disordered" evidence="1">
    <location>
        <begin position="556"/>
        <end position="581"/>
    </location>
</feature>
<proteinExistence type="predicted"/>
<dbReference type="InterPro" id="IPR036885">
    <property type="entry name" value="SWIB_MDM2_dom_sf"/>
</dbReference>
<evidence type="ECO:0000256" key="1">
    <source>
        <dbReference type="SAM" id="MobiDB-lite"/>
    </source>
</evidence>
<feature type="region of interest" description="Disordered" evidence="1">
    <location>
        <begin position="850"/>
        <end position="883"/>
    </location>
</feature>
<feature type="compositionally biased region" description="Polar residues" evidence="1">
    <location>
        <begin position="860"/>
        <end position="871"/>
    </location>
</feature>
<protein>
    <submittedName>
        <fullName evidence="2">Uncharacterized protein</fullName>
    </submittedName>
</protein>
<feature type="region of interest" description="Disordered" evidence="1">
    <location>
        <begin position="520"/>
        <end position="544"/>
    </location>
</feature>
<reference evidence="2" key="2">
    <citation type="submission" date="2021-05" db="EMBL/GenBank/DDBJ databases">
        <authorList>
            <person name="Pain A."/>
        </authorList>
    </citation>
    <scope>NUCLEOTIDE SEQUENCE</scope>
    <source>
        <strain evidence="2">1802A</strain>
    </source>
</reference>
<organism evidence="2 3">
    <name type="scientific">Babesia divergens</name>
    <dbReference type="NCBI Taxonomy" id="32595"/>
    <lineage>
        <taxon>Eukaryota</taxon>
        <taxon>Sar</taxon>
        <taxon>Alveolata</taxon>
        <taxon>Apicomplexa</taxon>
        <taxon>Aconoidasida</taxon>
        <taxon>Piroplasmida</taxon>
        <taxon>Babesiidae</taxon>
        <taxon>Babesia</taxon>
    </lineage>
</organism>
<reference evidence="2" key="1">
    <citation type="journal article" date="2014" name="Nucleic Acids Res.">
        <title>The evolutionary dynamics of variant antigen genes in Babesia reveal a history of genomic innovation underlying host-parasite interaction.</title>
        <authorList>
            <person name="Jackson A.P."/>
            <person name="Otto T.D."/>
            <person name="Darby A."/>
            <person name="Ramaprasad A."/>
            <person name="Xia D."/>
            <person name="Echaide I.E."/>
            <person name="Farber M."/>
            <person name="Gahlot S."/>
            <person name="Gamble J."/>
            <person name="Gupta D."/>
            <person name="Gupta Y."/>
            <person name="Jackson L."/>
            <person name="Malandrin L."/>
            <person name="Malas T.B."/>
            <person name="Moussa E."/>
            <person name="Nair M."/>
            <person name="Reid A.J."/>
            <person name="Sanders M."/>
            <person name="Sharma J."/>
            <person name="Tracey A."/>
            <person name="Quail M.A."/>
            <person name="Weir W."/>
            <person name="Wastling J.M."/>
            <person name="Hall N."/>
            <person name="Willadsen P."/>
            <person name="Lingelbach K."/>
            <person name="Shiels B."/>
            <person name="Tait A."/>
            <person name="Berriman M."/>
            <person name="Allred D.R."/>
            <person name="Pain A."/>
        </authorList>
    </citation>
    <scope>NUCLEOTIDE SEQUENCE</scope>
    <source>
        <strain evidence="2">1802A</strain>
    </source>
</reference>
<dbReference type="EMBL" id="JAHBMH010000034">
    <property type="protein sequence ID" value="KAK1936899.1"/>
    <property type="molecule type" value="Genomic_DNA"/>
</dbReference>